<dbReference type="SUPFAM" id="SSF53756">
    <property type="entry name" value="UDP-Glycosyltransferase/glycogen phosphorylase"/>
    <property type="match status" value="1"/>
</dbReference>
<dbReference type="STRING" id="1618023.UH38_03600"/>
<proteinExistence type="predicted"/>
<dbReference type="EMBL" id="JYON01000002">
    <property type="protein sequence ID" value="KJH73149.1"/>
    <property type="molecule type" value="Genomic_DNA"/>
</dbReference>
<evidence type="ECO:0000259" key="3">
    <source>
        <dbReference type="Pfam" id="PF13439"/>
    </source>
</evidence>
<protein>
    <submittedName>
        <fullName evidence="4">Glycosyl transferase group 1</fullName>
    </submittedName>
</protein>
<evidence type="ECO:0000259" key="2">
    <source>
        <dbReference type="Pfam" id="PF00534"/>
    </source>
</evidence>
<dbReference type="InterPro" id="IPR028098">
    <property type="entry name" value="Glyco_trans_4-like_N"/>
</dbReference>
<feature type="domain" description="Glycosyltransferase subfamily 4-like N-terminal" evidence="3">
    <location>
        <begin position="47"/>
        <end position="169"/>
    </location>
</feature>
<evidence type="ECO:0000256" key="1">
    <source>
        <dbReference type="ARBA" id="ARBA00022679"/>
    </source>
</evidence>
<dbReference type="AlphaFoldDB" id="A0A0D8ZXH7"/>
<dbReference type="GO" id="GO:0016757">
    <property type="term" value="F:glycosyltransferase activity"/>
    <property type="evidence" value="ECO:0007669"/>
    <property type="project" value="InterPro"/>
</dbReference>
<dbReference type="Proteomes" id="UP000032452">
    <property type="component" value="Unassembled WGS sequence"/>
</dbReference>
<dbReference type="GO" id="GO:0009103">
    <property type="term" value="P:lipopolysaccharide biosynthetic process"/>
    <property type="evidence" value="ECO:0007669"/>
    <property type="project" value="TreeGrafter"/>
</dbReference>
<dbReference type="Pfam" id="PF13439">
    <property type="entry name" value="Glyco_transf_4"/>
    <property type="match status" value="1"/>
</dbReference>
<organism evidence="4 5">
    <name type="scientific">Aliterella atlantica CENA595</name>
    <dbReference type="NCBI Taxonomy" id="1618023"/>
    <lineage>
        <taxon>Bacteria</taxon>
        <taxon>Bacillati</taxon>
        <taxon>Cyanobacteriota</taxon>
        <taxon>Cyanophyceae</taxon>
        <taxon>Chroococcidiopsidales</taxon>
        <taxon>Aliterellaceae</taxon>
        <taxon>Aliterella</taxon>
    </lineage>
</organism>
<dbReference type="OrthoDB" id="9797829at2"/>
<reference evidence="4 5" key="1">
    <citation type="submission" date="2015-02" db="EMBL/GenBank/DDBJ databases">
        <title>Draft genome of a novel marine cyanobacterium (Chroococcales) isolated from South Atlantic Ocean.</title>
        <authorList>
            <person name="Rigonato J."/>
            <person name="Alvarenga D.O."/>
            <person name="Branco L.H."/>
            <person name="Varani A.M."/>
            <person name="Brandini F.P."/>
            <person name="Fiore M.F."/>
        </authorList>
    </citation>
    <scope>NUCLEOTIDE SEQUENCE [LARGE SCALE GENOMIC DNA]</scope>
    <source>
        <strain evidence="4 5">CENA595</strain>
    </source>
</reference>
<name>A0A0D8ZXH7_9CYAN</name>
<dbReference type="InterPro" id="IPR001296">
    <property type="entry name" value="Glyco_trans_1"/>
</dbReference>
<dbReference type="PANTHER" id="PTHR46401">
    <property type="entry name" value="GLYCOSYLTRANSFERASE WBBK-RELATED"/>
    <property type="match status" value="1"/>
</dbReference>
<dbReference type="PATRIC" id="fig|1618023.3.peg.5208"/>
<gene>
    <name evidence="4" type="ORF">UH38_03600</name>
</gene>
<dbReference type="PANTHER" id="PTHR46401:SF2">
    <property type="entry name" value="GLYCOSYLTRANSFERASE WBBK-RELATED"/>
    <property type="match status" value="1"/>
</dbReference>
<accession>A0A0D8ZXH7</accession>
<dbReference type="Pfam" id="PF00534">
    <property type="entry name" value="Glycos_transf_1"/>
    <property type="match status" value="1"/>
</dbReference>
<keyword evidence="5" id="KW-1185">Reference proteome</keyword>
<keyword evidence="1 4" id="KW-0808">Transferase</keyword>
<evidence type="ECO:0000313" key="5">
    <source>
        <dbReference type="Proteomes" id="UP000032452"/>
    </source>
</evidence>
<comment type="caution">
    <text evidence="4">The sequence shown here is derived from an EMBL/GenBank/DDBJ whole genome shotgun (WGS) entry which is preliminary data.</text>
</comment>
<dbReference type="CDD" id="cd03809">
    <property type="entry name" value="GT4_MtfB-like"/>
    <property type="match status" value="1"/>
</dbReference>
<evidence type="ECO:0000313" key="4">
    <source>
        <dbReference type="EMBL" id="KJH73149.1"/>
    </source>
</evidence>
<dbReference type="Gene3D" id="3.40.50.2000">
    <property type="entry name" value="Glycogen Phosphorylase B"/>
    <property type="match status" value="2"/>
</dbReference>
<sequence length="369" mass="41911">MRIAIARTMPEFSMDVYAEGLVSGLRAIRPEWEIVELFPQPIDRKSRSSLVRVRKYYERFWNFPRHVTQQDTDIVHIVEAAEAHMVYWLRKTAKRTVVTCHDLINYFYSDNRVASVQLPMVSHQMWLHAIQGMRYADRVVAVSAATAKDTVQILNLEPDRIRVVPNAVEAVFQPLPDRVQSIRQQYALQPNTFCLLNVGSDHRRKNLLNILQSLAILNQVGLSFVFWKVGSDFTAEQKDLIQHLQLEQVVRYLGKPDRATLVDFYNAADVLVSPSLFEGFGMTLLEAMACGTPAITSNVSSMPEVVGDSGLLVDPNSVQAIADAVLRLYKDRTLYTDLVNKGFARVKPFTWQNTAEQVATIYEKLLQPG</sequence>
<feature type="domain" description="Glycosyl transferase family 1" evidence="2">
    <location>
        <begin position="181"/>
        <end position="342"/>
    </location>
</feature>